<gene>
    <name evidence="1" type="ORF">EVJ58_g9141</name>
</gene>
<comment type="caution">
    <text evidence="1">The sequence shown here is derived from an EMBL/GenBank/DDBJ whole genome shotgun (WGS) entry which is preliminary data.</text>
</comment>
<evidence type="ECO:0000313" key="2">
    <source>
        <dbReference type="Proteomes" id="UP000298390"/>
    </source>
</evidence>
<evidence type="ECO:0000313" key="1">
    <source>
        <dbReference type="EMBL" id="TFY53967.1"/>
    </source>
</evidence>
<dbReference type="AlphaFoldDB" id="A0A4Y9XX51"/>
<name>A0A4Y9XX51_9APHY</name>
<proteinExistence type="predicted"/>
<dbReference type="Proteomes" id="UP000298390">
    <property type="component" value="Unassembled WGS sequence"/>
</dbReference>
<protein>
    <submittedName>
        <fullName evidence="1">Uncharacterized protein</fullName>
    </submittedName>
</protein>
<organism evidence="1 2">
    <name type="scientific">Rhodofomes roseus</name>
    <dbReference type="NCBI Taxonomy" id="34475"/>
    <lineage>
        <taxon>Eukaryota</taxon>
        <taxon>Fungi</taxon>
        <taxon>Dikarya</taxon>
        <taxon>Basidiomycota</taxon>
        <taxon>Agaricomycotina</taxon>
        <taxon>Agaricomycetes</taxon>
        <taxon>Polyporales</taxon>
        <taxon>Rhodofomes</taxon>
    </lineage>
</organism>
<sequence>MLHRPHAAHGFTFTLLDAPSVYNVPYPAPIHRARVVIPHAHKWRYQVGPPDETPPGGI</sequence>
<reference evidence="1 2" key="1">
    <citation type="submission" date="2019-01" db="EMBL/GenBank/DDBJ databases">
        <title>Genome sequencing of the rare red list fungi Fomitopsis rosea.</title>
        <authorList>
            <person name="Buettner E."/>
            <person name="Kellner H."/>
        </authorList>
    </citation>
    <scope>NUCLEOTIDE SEQUENCE [LARGE SCALE GENOMIC DNA]</scope>
    <source>
        <strain evidence="1 2">DSM 105464</strain>
    </source>
</reference>
<dbReference type="EMBL" id="SEKV01000754">
    <property type="protein sequence ID" value="TFY53967.1"/>
    <property type="molecule type" value="Genomic_DNA"/>
</dbReference>
<accession>A0A4Y9XX51</accession>